<dbReference type="RefSeq" id="WP_319987529.1">
    <property type="nucleotide sequence ID" value="NZ_JAXAVV010000017.1"/>
</dbReference>
<evidence type="ECO:0000256" key="3">
    <source>
        <dbReference type="ARBA" id="ARBA00022679"/>
    </source>
</evidence>
<dbReference type="InterPro" id="IPR020806">
    <property type="entry name" value="PKS_PP-bd"/>
</dbReference>
<dbReference type="PANTHER" id="PTHR43775">
    <property type="entry name" value="FATTY ACID SYNTHASE"/>
    <property type="match status" value="1"/>
</dbReference>
<dbReference type="Pfam" id="PF22621">
    <property type="entry name" value="CurL-like_PKS_C"/>
    <property type="match status" value="1"/>
</dbReference>
<dbReference type="InterPro" id="IPR018201">
    <property type="entry name" value="Ketoacyl_synth_AS"/>
</dbReference>
<evidence type="ECO:0000313" key="6">
    <source>
        <dbReference type="EMBL" id="MDX8053723.1"/>
    </source>
</evidence>
<feature type="domain" description="Carrier" evidence="4">
    <location>
        <begin position="705"/>
        <end position="782"/>
    </location>
</feature>
<feature type="domain" description="Ketosynthase family 3 (KS3)" evidence="5">
    <location>
        <begin position="2"/>
        <end position="426"/>
    </location>
</feature>
<dbReference type="InterPro" id="IPR006162">
    <property type="entry name" value="Ppantetheine_attach_site"/>
</dbReference>
<dbReference type="PROSITE" id="PS50075">
    <property type="entry name" value="CARRIER"/>
    <property type="match status" value="1"/>
</dbReference>
<accession>A0ABU4TZH9</accession>
<dbReference type="SMART" id="SM00825">
    <property type="entry name" value="PKS_KS"/>
    <property type="match status" value="1"/>
</dbReference>
<proteinExistence type="predicted"/>
<sequence length="790" mass="82860">MALDIAIVGMACRFPGAADVDAYWRNLCAGHESARHFTDDELLAAGVPPHVLANPAYVRVGQTLTDADMFDADHFGITADDAEILDPQHRQFLECAHEALERASYDPNSFDGSIGVFAGAGMNTHLLHGLYERYLTASGPERYRLMIANDKDFLATRLSYKLGLRGPSMSVNTACSTSLVAVHQAVMSLVGGECEIALAGGVHVRTPQVDGYVHQEGMILSPDGHCRPFDAQAQGTVLGSGVGIVVLKRLADAVRDGDHIHAVIKGSAVNNDGAAKSGYTAPSVEGQAAVIAEAQAVAGISPDTISYVEAHGTGTPLGDPIELTALTEAFGPGLPAGGCAIGSVKSNIGHLDAASGVAGLIKTALMLDHAKLVPSLHFTSLNSEVDEATLPFRVSTETADWQAPVRRAGVSSFGIGGTNAHVVLEQAPASVVAERPEQDQLLVLSARTPAALETATERLSRHLRAHPELELADVAHTLAVGRRAYRYRRAVRCSGDVRSAALTLAIGDENNVVTATAEAAPRFGFSFSTTCPGAIDLYDELPAFALLVDSVAARANAGNARDLLSTSSPAAAFVAQLALTELLLSWGISSAAVRGGLGELAIACLSGTSDLREALAKAEGHAAVEFAAGDPVALWVALGDVATGRGPLLSALAQMWTAGAGVDWQKIYADERARRVPLPTYPFERKRYAVGTQTTTVEQPRQLLTDEASIVGYVQEEVMRIFGAQDGPPDPDQDVFELGLDSLVLIDISAKLGAELGRQVPASAFAEHPTIRGFVAALLSDGTREPVAAH</sequence>
<dbReference type="InterPro" id="IPR009081">
    <property type="entry name" value="PP-bd_ACP"/>
</dbReference>
<dbReference type="Pfam" id="PF00550">
    <property type="entry name" value="PP-binding"/>
    <property type="match status" value="1"/>
</dbReference>
<evidence type="ECO:0000259" key="4">
    <source>
        <dbReference type="PROSITE" id="PS50075"/>
    </source>
</evidence>
<reference evidence="6 7" key="1">
    <citation type="submission" date="2023-11" db="EMBL/GenBank/DDBJ databases">
        <title>Lentzea sokolovensis, sp. nov., Lentzea kristufkii, sp. nov., and Lentzea miocenensis, sp. nov., rare actinobacteria from Sokolov Coal Basin, Miocene lacustrine sediment, Czech Republic.</title>
        <authorList>
            <person name="Lara A."/>
            <person name="Kotroba L."/>
            <person name="Nouioui I."/>
            <person name="Neumann-Schaal M."/>
            <person name="Mast Y."/>
            <person name="Chronakova A."/>
        </authorList>
    </citation>
    <scope>NUCLEOTIDE SEQUENCE [LARGE SCALE GENOMIC DNA]</scope>
    <source>
        <strain evidence="6 7">BCCO 10_0798</strain>
    </source>
</reference>
<evidence type="ECO:0000256" key="1">
    <source>
        <dbReference type="ARBA" id="ARBA00022450"/>
    </source>
</evidence>
<dbReference type="SUPFAM" id="SSF53901">
    <property type="entry name" value="Thiolase-like"/>
    <property type="match status" value="1"/>
</dbReference>
<dbReference type="CDD" id="cd00833">
    <property type="entry name" value="PKS"/>
    <property type="match status" value="1"/>
</dbReference>
<dbReference type="PROSITE" id="PS52004">
    <property type="entry name" value="KS3_2"/>
    <property type="match status" value="1"/>
</dbReference>
<dbReference type="Gene3D" id="3.30.70.3290">
    <property type="match status" value="1"/>
</dbReference>
<organism evidence="6 7">
    <name type="scientific">Lentzea kristufekii</name>
    <dbReference type="NCBI Taxonomy" id="3095430"/>
    <lineage>
        <taxon>Bacteria</taxon>
        <taxon>Bacillati</taxon>
        <taxon>Actinomycetota</taxon>
        <taxon>Actinomycetes</taxon>
        <taxon>Pseudonocardiales</taxon>
        <taxon>Pseudonocardiaceae</taxon>
        <taxon>Lentzea</taxon>
    </lineage>
</organism>
<comment type="caution">
    <text evidence="6">The sequence shown here is derived from an EMBL/GenBank/DDBJ whole genome shotgun (WGS) entry which is preliminary data.</text>
</comment>
<dbReference type="PROSITE" id="PS00606">
    <property type="entry name" value="KS3_1"/>
    <property type="match status" value="1"/>
</dbReference>
<keyword evidence="7" id="KW-1185">Reference proteome</keyword>
<dbReference type="PROSITE" id="PS00012">
    <property type="entry name" value="PHOSPHOPANTETHEINE"/>
    <property type="match status" value="1"/>
</dbReference>
<dbReference type="Gene3D" id="3.40.47.10">
    <property type="match status" value="1"/>
</dbReference>
<dbReference type="SMART" id="SM00823">
    <property type="entry name" value="PKS_PP"/>
    <property type="match status" value="1"/>
</dbReference>
<evidence type="ECO:0000259" key="5">
    <source>
        <dbReference type="PROSITE" id="PS52004"/>
    </source>
</evidence>
<evidence type="ECO:0000256" key="2">
    <source>
        <dbReference type="ARBA" id="ARBA00022553"/>
    </source>
</evidence>
<dbReference type="InterPro" id="IPR014031">
    <property type="entry name" value="Ketoacyl_synth_C"/>
</dbReference>
<dbReference type="Gene3D" id="1.10.1200.10">
    <property type="entry name" value="ACP-like"/>
    <property type="match status" value="1"/>
</dbReference>
<dbReference type="PANTHER" id="PTHR43775:SF37">
    <property type="entry name" value="SI:DKEY-61P9.11"/>
    <property type="match status" value="1"/>
</dbReference>
<dbReference type="Proteomes" id="UP001271792">
    <property type="component" value="Unassembled WGS sequence"/>
</dbReference>
<dbReference type="InterPro" id="IPR050091">
    <property type="entry name" value="PKS_NRPS_Biosynth_Enz"/>
</dbReference>
<keyword evidence="2" id="KW-0597">Phosphoprotein</keyword>
<dbReference type="InterPro" id="IPR020841">
    <property type="entry name" value="PKS_Beta-ketoAc_synthase_dom"/>
</dbReference>
<evidence type="ECO:0000313" key="7">
    <source>
        <dbReference type="Proteomes" id="UP001271792"/>
    </source>
</evidence>
<keyword evidence="3" id="KW-0808">Transferase</keyword>
<protein>
    <submittedName>
        <fullName evidence="6">Beta-ketoacyl synthase N-terminal-like domain-containing protein</fullName>
    </submittedName>
</protein>
<dbReference type="EMBL" id="JAXAVV010000017">
    <property type="protein sequence ID" value="MDX8053723.1"/>
    <property type="molecule type" value="Genomic_DNA"/>
</dbReference>
<dbReference type="InterPro" id="IPR036736">
    <property type="entry name" value="ACP-like_sf"/>
</dbReference>
<dbReference type="SUPFAM" id="SSF47336">
    <property type="entry name" value="ACP-like"/>
    <property type="match status" value="1"/>
</dbReference>
<dbReference type="InterPro" id="IPR016039">
    <property type="entry name" value="Thiolase-like"/>
</dbReference>
<dbReference type="Gene3D" id="1.10.1240.100">
    <property type="match status" value="1"/>
</dbReference>
<dbReference type="InterPro" id="IPR014030">
    <property type="entry name" value="Ketoacyl_synth_N"/>
</dbReference>
<name>A0ABU4TZH9_9PSEU</name>
<dbReference type="Pfam" id="PF00109">
    <property type="entry name" value="ketoacyl-synt"/>
    <property type="match status" value="1"/>
</dbReference>
<gene>
    <name evidence="6" type="ORF">SK571_30495</name>
</gene>
<keyword evidence="1" id="KW-0596">Phosphopantetheine</keyword>
<dbReference type="Pfam" id="PF02801">
    <property type="entry name" value="Ketoacyl-synt_C"/>
    <property type="match status" value="1"/>
</dbReference>